<dbReference type="EMBL" id="JAVDQS010000002">
    <property type="protein sequence ID" value="MDR6403945.1"/>
    <property type="molecule type" value="Genomic_DNA"/>
</dbReference>
<accession>A0ABU1LB46</accession>
<comment type="caution">
    <text evidence="1">The sequence shown here is derived from an EMBL/GenBank/DDBJ whole genome shotgun (WGS) entry which is preliminary data.</text>
</comment>
<gene>
    <name evidence="1" type="ORF">J2781_000860</name>
</gene>
<proteinExistence type="predicted"/>
<keyword evidence="2" id="KW-1185">Reference proteome</keyword>
<evidence type="ECO:0000313" key="2">
    <source>
        <dbReference type="Proteomes" id="UP001184853"/>
    </source>
</evidence>
<name>A0ABU1LB46_9FLAO</name>
<organism evidence="1 2">
    <name type="scientific">Chryseobacterium geocarposphaerae</name>
    <dbReference type="NCBI Taxonomy" id="1416776"/>
    <lineage>
        <taxon>Bacteria</taxon>
        <taxon>Pseudomonadati</taxon>
        <taxon>Bacteroidota</taxon>
        <taxon>Flavobacteriia</taxon>
        <taxon>Flavobacteriales</taxon>
        <taxon>Weeksellaceae</taxon>
        <taxon>Chryseobacterium group</taxon>
        <taxon>Chryseobacterium</taxon>
    </lineage>
</organism>
<evidence type="ECO:0000313" key="1">
    <source>
        <dbReference type="EMBL" id="MDR6403945.1"/>
    </source>
</evidence>
<dbReference type="RefSeq" id="WP_115980428.1">
    <property type="nucleotide sequence ID" value="NZ_JAVDQS010000002.1"/>
</dbReference>
<reference evidence="1 2" key="1">
    <citation type="submission" date="2023-07" db="EMBL/GenBank/DDBJ databases">
        <title>Sorghum-associated microbial communities from plants grown in Nebraska, USA.</title>
        <authorList>
            <person name="Schachtman D."/>
        </authorList>
    </citation>
    <scope>NUCLEOTIDE SEQUENCE [LARGE SCALE GENOMIC DNA]</scope>
    <source>
        <strain evidence="1 2">DS1709</strain>
    </source>
</reference>
<protein>
    <submittedName>
        <fullName evidence="1">Uncharacterized protein</fullName>
    </submittedName>
</protein>
<dbReference type="Proteomes" id="UP001184853">
    <property type="component" value="Unassembled WGS sequence"/>
</dbReference>
<sequence>MELESLESSKFKVLDNKSKLQILGGVDVNYEVKDSMHDQYGGTTTFKLEVDGRWVAAEGERVTIDKVSGGIICREMEYGGVWY</sequence>